<comment type="caution">
    <text evidence="2">The sequence shown here is derived from an EMBL/GenBank/DDBJ whole genome shotgun (WGS) entry which is preliminary data.</text>
</comment>
<protein>
    <recommendedName>
        <fullName evidence="4">Protein ZIP4 homolog</fullName>
    </recommendedName>
</protein>
<keyword evidence="3" id="KW-1185">Reference proteome</keyword>
<dbReference type="GO" id="GO:0090173">
    <property type="term" value="P:regulation of synaptonemal complex assembly"/>
    <property type="evidence" value="ECO:0007669"/>
    <property type="project" value="InterPro"/>
</dbReference>
<name>A0AAI8YUK7_9PEZI</name>
<dbReference type="InterPro" id="IPR013940">
    <property type="entry name" value="Spo22/ZIP4/TEX11"/>
</dbReference>
<sequence>MAGLSLDDEAADLAQRTLEVLRDRRKLPANLQTELRKQITRLTTTNSIANSRAYEHLGTELWNSVAAPLQEEGSDRRWGASVRLFAFLLLETVHRLRRNKKGDQTCRVLKIGLRTARLCLEVEDVDLAVTTFERVALYADTASDAPLMQISHTEDNRRTELERVLHALTGEYHLLRLMCEWKRNRLDLTELWYKKINLTKPAADLHLKAADLFLEIGNSLSVHRKGNQAIQWFDRAFAALTECDLETQEHASYQERAELFLSVGIAYVDELSKSSNPSNWHRACEVVGHLERTQELRTRIAVPIAKIKVLALNNPDDVDEITAALSRITKLSVLTDSNFKIVMQTFHKASAVSLPSTLTVLRSFIVSRLLPGLDDTRVWLEKATVAYILFMIPKTPGSPDAPSSDLKALLDSIASSTNLRFSARATHAIQALFWKAGWDSLLRHTLLENSGPINKARIGRRLIQNALNKDQLDAAREAFFDMPSAARKEPVSRYLAFKLALRLNDEDLALSSLAVVTKAARSDPTHLYACLLAATESESRRFAVAALEALLDQRPNGVYLPSLLRCTARLLIKEVGSEGRDANEVAEQLLQVFEVAAKNTEEIRQLPNDKWRAEVQWWSKNAYNLAIKLCAHVHPEYILRMLDVCTRFLDCHPDDIGLMQQDGLEKRRMMCSFLSTTALIVLGRTVEDSPDYTTQCFLHAQQRISSFKTLYAKLSESVQDPKSQERAFSMLKFEIECILRLRQWDKLNAALQACINVPHVSRWDTLADLIILVHGELDETTQDSHADMIRQLLQRIINDTWKKEREIKNVARWVRFAFTLCLESHNGNASDFSLRLLQQAAGMAENGCKGKHDPYPETELQWLATMGFNHAVDLLMEGGDDVMAWMDGALQLAKWSDDNGSLHGMLTRQKGMVLERMSVASQAV</sequence>
<evidence type="ECO:0000256" key="1">
    <source>
        <dbReference type="ARBA" id="ARBA00023254"/>
    </source>
</evidence>
<evidence type="ECO:0000313" key="2">
    <source>
        <dbReference type="EMBL" id="CAK3888277.1"/>
    </source>
</evidence>
<dbReference type="Pfam" id="PF08631">
    <property type="entry name" value="SPO22"/>
    <property type="match status" value="1"/>
</dbReference>
<proteinExistence type="predicted"/>
<dbReference type="Proteomes" id="UP001296104">
    <property type="component" value="Unassembled WGS sequence"/>
</dbReference>
<gene>
    <name evidence="2" type="ORF">LECACI_7A002262</name>
</gene>
<dbReference type="PANTHER" id="PTHR40375:SF2">
    <property type="entry name" value="SPORULATION-SPECIFIC PROTEIN 22"/>
    <property type="match status" value="1"/>
</dbReference>
<reference evidence="2" key="1">
    <citation type="submission" date="2023-11" db="EMBL/GenBank/DDBJ databases">
        <authorList>
            <person name="Alioto T."/>
            <person name="Alioto T."/>
            <person name="Gomez Garrido J."/>
        </authorList>
    </citation>
    <scope>NUCLEOTIDE SEQUENCE</scope>
</reference>
<dbReference type="EMBL" id="CAVMBE010000009">
    <property type="protein sequence ID" value="CAK3888277.1"/>
    <property type="molecule type" value="Genomic_DNA"/>
</dbReference>
<accession>A0AAI8YUK7</accession>
<organism evidence="2 3">
    <name type="scientific">Lecanosticta acicola</name>
    <dbReference type="NCBI Taxonomy" id="111012"/>
    <lineage>
        <taxon>Eukaryota</taxon>
        <taxon>Fungi</taxon>
        <taxon>Dikarya</taxon>
        <taxon>Ascomycota</taxon>
        <taxon>Pezizomycotina</taxon>
        <taxon>Dothideomycetes</taxon>
        <taxon>Dothideomycetidae</taxon>
        <taxon>Mycosphaerellales</taxon>
        <taxon>Mycosphaerellaceae</taxon>
        <taxon>Lecanosticta</taxon>
    </lineage>
</organism>
<dbReference type="PANTHER" id="PTHR40375">
    <property type="entry name" value="SPORULATION-SPECIFIC PROTEIN 22"/>
    <property type="match status" value="1"/>
</dbReference>
<evidence type="ECO:0008006" key="4">
    <source>
        <dbReference type="Google" id="ProtNLM"/>
    </source>
</evidence>
<keyword evidence="1" id="KW-0469">Meiosis</keyword>
<dbReference type="InterPro" id="IPR039057">
    <property type="entry name" value="Spo22/ZIP4"/>
</dbReference>
<dbReference type="GO" id="GO:0051321">
    <property type="term" value="P:meiotic cell cycle"/>
    <property type="evidence" value="ECO:0007669"/>
    <property type="project" value="UniProtKB-KW"/>
</dbReference>
<evidence type="ECO:0000313" key="3">
    <source>
        <dbReference type="Proteomes" id="UP001296104"/>
    </source>
</evidence>
<dbReference type="AlphaFoldDB" id="A0AAI8YUK7"/>